<feature type="binding site" evidence="7">
    <location>
        <position position="160"/>
    </location>
    <ligand>
        <name>1D-myo-inositol 3-phosphate</name>
        <dbReference type="ChEBI" id="CHEBI:58401"/>
    </ligand>
</feature>
<keyword evidence="11" id="KW-1185">Reference proteome</keyword>
<dbReference type="SUPFAM" id="SSF53756">
    <property type="entry name" value="UDP-Glycosyltransferase/glycogen phosphorylase"/>
    <property type="match status" value="1"/>
</dbReference>
<comment type="similarity">
    <text evidence="1 7">Belongs to the glycosyltransferase group 1 family. MshA subfamily.</text>
</comment>
<dbReference type="InterPro" id="IPR050194">
    <property type="entry name" value="Glycosyltransferase_grp1"/>
</dbReference>
<dbReference type="GO" id="GO:0000287">
    <property type="term" value="F:magnesium ion binding"/>
    <property type="evidence" value="ECO:0007669"/>
    <property type="project" value="UniProtKB-UniRule"/>
</dbReference>
<gene>
    <name evidence="7 10" type="primary">mshA</name>
    <name evidence="10" type="ORF">J4573_47635</name>
</gene>
<evidence type="ECO:0000256" key="4">
    <source>
        <dbReference type="ARBA" id="ARBA00022723"/>
    </source>
</evidence>
<dbReference type="Pfam" id="PF00534">
    <property type="entry name" value="Glycos_transf_1"/>
    <property type="match status" value="1"/>
</dbReference>
<feature type="binding site" evidence="7">
    <location>
        <position position="323"/>
    </location>
    <ligand>
        <name>Mg(2+)</name>
        <dbReference type="ChEBI" id="CHEBI:18420"/>
    </ligand>
</feature>
<reference evidence="10" key="1">
    <citation type="submission" date="2021-03" db="EMBL/GenBank/DDBJ databases">
        <authorList>
            <person name="Kanchanasin P."/>
            <person name="Saeng-In P."/>
            <person name="Phongsopitanun W."/>
            <person name="Yuki M."/>
            <person name="Kudo T."/>
            <person name="Ohkuma M."/>
            <person name="Tanasupawat S."/>
        </authorList>
    </citation>
    <scope>NUCLEOTIDE SEQUENCE</scope>
    <source>
        <strain evidence="10">GKU 128</strain>
    </source>
</reference>
<name>A0A939PU54_9ACTN</name>
<dbReference type="PANTHER" id="PTHR45947">
    <property type="entry name" value="SULFOQUINOVOSYL TRANSFERASE SQD2"/>
    <property type="match status" value="1"/>
</dbReference>
<dbReference type="GO" id="GO:0010125">
    <property type="term" value="P:mycothiol biosynthetic process"/>
    <property type="evidence" value="ECO:0007669"/>
    <property type="project" value="UniProtKB-UniRule"/>
</dbReference>
<dbReference type="GO" id="GO:0008375">
    <property type="term" value="F:acetylglucosaminyltransferase activity"/>
    <property type="evidence" value="ECO:0007669"/>
    <property type="project" value="UniProtKB-UniRule"/>
</dbReference>
<evidence type="ECO:0000313" key="10">
    <source>
        <dbReference type="EMBL" id="MBO2454831.1"/>
    </source>
</evidence>
<comment type="function">
    <text evidence="7">Catalyzes the transfer of a N-acetyl-glucosamine moiety to 1D-myo-inositol 3-phosphate to produce 1D-myo-inositol 2-acetamido-2-deoxy-glucopyranoside 3-phosphate in the mycothiol biosynthesis pathway.</text>
</comment>
<dbReference type="EMBL" id="JAGEOJ010000029">
    <property type="protein sequence ID" value="MBO2454831.1"/>
    <property type="molecule type" value="Genomic_DNA"/>
</dbReference>
<dbReference type="HAMAP" id="MF_01695">
    <property type="entry name" value="MshA"/>
    <property type="match status" value="1"/>
</dbReference>
<evidence type="ECO:0000256" key="7">
    <source>
        <dbReference type="HAMAP-Rule" id="MF_01695"/>
    </source>
</evidence>
<feature type="binding site" evidence="7">
    <location>
        <position position="140"/>
    </location>
    <ligand>
        <name>1D-myo-inositol 3-phosphate</name>
        <dbReference type="ChEBI" id="CHEBI:58401"/>
    </ligand>
</feature>
<feature type="binding site" evidence="7">
    <location>
        <position position="116"/>
    </location>
    <ligand>
        <name>1D-myo-inositol 3-phosphate</name>
        <dbReference type="ChEBI" id="CHEBI:58401"/>
    </ligand>
</feature>
<feature type="binding site" evidence="7">
    <location>
        <begin position="25"/>
        <end position="30"/>
    </location>
    <ligand>
        <name>1D-myo-inositol 3-phosphate</name>
        <dbReference type="ChEBI" id="CHEBI:58401"/>
    </ligand>
</feature>
<evidence type="ECO:0000256" key="5">
    <source>
        <dbReference type="ARBA" id="ARBA00022842"/>
    </source>
</evidence>
<evidence type="ECO:0000256" key="6">
    <source>
        <dbReference type="ARBA" id="ARBA00048131"/>
    </source>
</evidence>
<dbReference type="Proteomes" id="UP000669179">
    <property type="component" value="Unassembled WGS sequence"/>
</dbReference>
<dbReference type="InterPro" id="IPR017814">
    <property type="entry name" value="Mycothiol_biosynthesis_MshA"/>
</dbReference>
<dbReference type="AlphaFoldDB" id="A0A939PU54"/>
<dbReference type="EC" id="2.4.1.250" evidence="7"/>
<dbReference type="RefSeq" id="WP_208263056.1">
    <property type="nucleotide sequence ID" value="NZ_JAGEOJ010000029.1"/>
</dbReference>
<keyword evidence="4 7" id="KW-0479">Metal-binding</keyword>
<comment type="caution">
    <text evidence="10">The sequence shown here is derived from an EMBL/GenBank/DDBJ whole genome shotgun (WGS) entry which is preliminary data.</text>
</comment>
<feature type="binding site" evidence="7">
    <location>
        <position position="325"/>
    </location>
    <ligand>
        <name>Mg(2+)</name>
        <dbReference type="ChEBI" id="CHEBI:18420"/>
    </ligand>
</feature>
<feature type="binding site" evidence="7">
    <location>
        <position position="28"/>
    </location>
    <ligand>
        <name>UDP-N-acetyl-alpha-D-glucosamine</name>
        <dbReference type="ChEBI" id="CHEBI:57705"/>
    </ligand>
</feature>
<dbReference type="InterPro" id="IPR001296">
    <property type="entry name" value="Glyco_trans_1"/>
</dbReference>
<feature type="binding site" evidence="7">
    <location>
        <position position="14"/>
    </location>
    <ligand>
        <name>1D-myo-inositol 3-phosphate</name>
        <dbReference type="ChEBI" id="CHEBI:58401"/>
    </ligand>
</feature>
<feature type="domain" description="Glycosyltransferase subfamily 4-like N-terminal" evidence="9">
    <location>
        <begin position="27"/>
        <end position="202"/>
    </location>
</feature>
<dbReference type="InterPro" id="IPR028098">
    <property type="entry name" value="Glyco_trans_4-like_N"/>
</dbReference>
<feature type="binding site" evidence="7">
    <location>
        <position position="349"/>
    </location>
    <ligand>
        <name>Mg(2+)</name>
        <dbReference type="ChEBI" id="CHEBI:18420"/>
    </ligand>
</feature>
<feature type="binding site" evidence="7">
    <location>
        <position position="252"/>
    </location>
    <ligand>
        <name>UDP-N-acetyl-alpha-D-glucosamine</name>
        <dbReference type="ChEBI" id="CHEBI:57705"/>
    </ligand>
</feature>
<sequence length="461" mass="48603">MSRRVNRVATISVHTSPLDQPGTGDAGGMNVYIVEVARRLAARGIEVDIFTRATSRALPPVAELAPGVLVRNVVAGPFEELDKSELPAELCGFTSGVLRTEASYDPGHYDLLHTHYWLSGQAGLAAKRRWGAPLVHSMHTMAKVKNAALAEGDTPEPQGRVLGEQQVVDAADQLVANTAKEARELVELYGADPARVATVNPGVDLSLFRPEAALLSRSTGLLPHRTGPARRRLRLPRDAYVLLFVGRIQPLKAPDVLLRAAARMLKDDPALRSKLVVAVVGGPSGSGRSRPEGLQALAAELGISDVVRFEPPCPQEELADWYRAADVTVVPSHNESFGLVAVESQACGTPVVAAAVGGLTTAVRDGESGLLIGGHDPNDYAAVLARLHADPVRHTRLARGAVRHAQSLGWDHTVDQLVGVYTGALTTFSPAPVRKSASTSTSTSASASASLTVPVAAEVSA</sequence>
<keyword evidence="2 7" id="KW-0328">Glycosyltransferase</keyword>
<dbReference type="Pfam" id="PF13579">
    <property type="entry name" value="Glyco_trans_4_4"/>
    <property type="match status" value="1"/>
</dbReference>
<keyword evidence="3 7" id="KW-0808">Transferase</keyword>
<feature type="binding site" evidence="7">
    <location>
        <position position="83"/>
    </location>
    <ligand>
        <name>1D-myo-inositol 3-phosphate</name>
        <dbReference type="ChEBI" id="CHEBI:58401"/>
    </ligand>
</feature>
<evidence type="ECO:0000256" key="1">
    <source>
        <dbReference type="ARBA" id="ARBA00008449"/>
    </source>
</evidence>
<evidence type="ECO:0000256" key="3">
    <source>
        <dbReference type="ARBA" id="ARBA00022679"/>
    </source>
</evidence>
<proteinExistence type="inferred from homology"/>
<evidence type="ECO:0000313" key="11">
    <source>
        <dbReference type="Proteomes" id="UP000669179"/>
    </source>
</evidence>
<dbReference type="Gene3D" id="3.40.50.2000">
    <property type="entry name" value="Glycogen Phosphorylase B"/>
    <property type="match status" value="2"/>
</dbReference>
<feature type="binding site" evidence="7">
    <location>
        <begin position="20"/>
        <end position="21"/>
    </location>
    <ligand>
        <name>UDP-N-acetyl-alpha-D-glucosamine</name>
        <dbReference type="ChEBI" id="CHEBI:57705"/>
    </ligand>
</feature>
<dbReference type="CDD" id="cd03800">
    <property type="entry name" value="GT4_sucrose_synthase"/>
    <property type="match status" value="1"/>
</dbReference>
<protein>
    <recommendedName>
        <fullName evidence="7">D-inositol-3-phosphate glycosyltransferase</fullName>
        <ecNumber evidence="7">2.4.1.250</ecNumber>
    </recommendedName>
    <alternativeName>
        <fullName evidence="7">N-acetylglucosamine-inositol-phosphate N-acetylglucosaminyltransferase</fullName>
        <shortName evidence="7">GlcNAc-Ins-P N-acetylglucosaminyltransferase</shortName>
    </alternativeName>
</protein>
<comment type="subunit">
    <text evidence="7">Homodimer.</text>
</comment>
<feature type="binding site" evidence="7">
    <location>
        <position position="335"/>
    </location>
    <ligand>
        <name>UDP-N-acetyl-alpha-D-glucosamine</name>
        <dbReference type="ChEBI" id="CHEBI:57705"/>
    </ligand>
</feature>
<dbReference type="NCBIfam" id="TIGR03449">
    <property type="entry name" value="mycothiol_MshA"/>
    <property type="match status" value="1"/>
</dbReference>
<keyword evidence="5 7" id="KW-0460">Magnesium</keyword>
<comment type="catalytic activity">
    <reaction evidence="6 7">
        <text>1D-myo-inositol 3-phosphate + UDP-N-acetyl-alpha-D-glucosamine = 1D-myo-inositol 2-acetamido-2-deoxy-alpha-D-glucopyranoside 3-phosphate + UDP + H(+)</text>
        <dbReference type="Rhea" id="RHEA:26188"/>
        <dbReference type="ChEBI" id="CHEBI:15378"/>
        <dbReference type="ChEBI" id="CHEBI:57705"/>
        <dbReference type="ChEBI" id="CHEBI:58223"/>
        <dbReference type="ChEBI" id="CHEBI:58401"/>
        <dbReference type="ChEBI" id="CHEBI:58892"/>
        <dbReference type="EC" id="2.4.1.250"/>
    </reaction>
</comment>
<evidence type="ECO:0000259" key="9">
    <source>
        <dbReference type="Pfam" id="PF13579"/>
    </source>
</evidence>
<comment type="caution">
    <text evidence="7">Lacks conserved residue(s) required for the propagation of feature annotation.</text>
</comment>
<feature type="binding site" evidence="7">
    <location>
        <position position="247"/>
    </location>
    <ligand>
        <name>UDP-N-acetyl-alpha-D-glucosamine</name>
        <dbReference type="ChEBI" id="CHEBI:57705"/>
    </ligand>
</feature>
<evidence type="ECO:0000259" key="8">
    <source>
        <dbReference type="Pfam" id="PF00534"/>
    </source>
</evidence>
<dbReference type="GO" id="GO:0102710">
    <property type="term" value="F:D-inositol-3-phosphate glycosyltransferase activity"/>
    <property type="evidence" value="ECO:0007669"/>
    <property type="project" value="UniProtKB-EC"/>
</dbReference>
<accession>A0A939PU54</accession>
<evidence type="ECO:0000256" key="2">
    <source>
        <dbReference type="ARBA" id="ARBA00022676"/>
    </source>
</evidence>
<feature type="domain" description="Glycosyl transferase family 1" evidence="8">
    <location>
        <begin position="230"/>
        <end position="399"/>
    </location>
</feature>
<feature type="binding site" evidence="7">
    <location>
        <position position="322"/>
    </location>
    <ligand>
        <name>Mg(2+)</name>
        <dbReference type="ChEBI" id="CHEBI:18420"/>
    </ligand>
</feature>
<organism evidence="10 11">
    <name type="scientific">Actinomadura barringtoniae</name>
    <dbReference type="NCBI Taxonomy" id="1427535"/>
    <lineage>
        <taxon>Bacteria</taxon>
        <taxon>Bacillati</taxon>
        <taxon>Actinomycetota</taxon>
        <taxon>Actinomycetes</taxon>
        <taxon>Streptosporangiales</taxon>
        <taxon>Thermomonosporaceae</taxon>
        <taxon>Actinomadura</taxon>
    </lineage>
</organism>
<dbReference type="PANTHER" id="PTHR45947:SF3">
    <property type="entry name" value="SULFOQUINOVOSYL TRANSFERASE SQD2"/>
    <property type="match status" value="1"/>
</dbReference>
<feature type="binding site" evidence="7">
    <location>
        <position position="343"/>
    </location>
    <ligand>
        <name>UDP-N-acetyl-alpha-D-glucosamine</name>
        <dbReference type="ChEBI" id="CHEBI:57705"/>
    </ligand>
</feature>